<dbReference type="InterPro" id="IPR050749">
    <property type="entry name" value="Glycosyl_Hydrolase_47"/>
</dbReference>
<evidence type="ECO:0000256" key="7">
    <source>
        <dbReference type="ARBA" id="ARBA00022837"/>
    </source>
</evidence>
<dbReference type="GO" id="GO:0005975">
    <property type="term" value="P:carbohydrate metabolic process"/>
    <property type="evidence" value="ECO:0007669"/>
    <property type="project" value="InterPro"/>
</dbReference>
<dbReference type="GO" id="GO:0016020">
    <property type="term" value="C:membrane"/>
    <property type="evidence" value="ECO:0007669"/>
    <property type="project" value="InterPro"/>
</dbReference>
<comment type="cofactor">
    <cofactor evidence="1">
        <name>Ca(2+)</name>
        <dbReference type="ChEBI" id="CHEBI:29108"/>
    </cofactor>
</comment>
<feature type="non-terminal residue" evidence="11">
    <location>
        <position position="1"/>
    </location>
</feature>
<dbReference type="GO" id="GO:0004571">
    <property type="term" value="F:mannosyl-oligosaccharide 1,2-alpha-mannosidase activity"/>
    <property type="evidence" value="ECO:0007669"/>
    <property type="project" value="UniProtKB-EC"/>
</dbReference>
<dbReference type="Gene3D" id="1.50.10.10">
    <property type="match status" value="2"/>
</dbReference>
<reference evidence="11" key="1">
    <citation type="submission" date="2020-11" db="EMBL/GenBank/DDBJ databases">
        <authorList>
            <person name="Tran Van P."/>
        </authorList>
    </citation>
    <scope>NUCLEOTIDE SEQUENCE</scope>
</reference>
<comment type="catalytic activity">
    <reaction evidence="9">
        <text>N(4)-(alpha-D-Man-(1-&gt;2)-alpha-D-Man-(1-&gt;2)-alpha-D-Man-(1-&gt;3)-[alpha-D-Man-(1-&gt;3)-[alpha-D-Man-(1-&gt;2)-alpha-D-Man-(1-&gt;6)]-alpha-D-Man-(1-&gt;6)]-beta-D-Man-(1-&gt;4)-beta-D-GlcNAc-(1-&gt;4)-beta-D-GlcNAc)-L-asparaginyl-[protein] (N-glucan mannose isomer 8A1,2,3B1,3) + 3 H2O = N(4)-(alpha-D-Man-(1-&gt;3)-[alpha-D-Man-(1-&gt;3)-[alpha-D-Man-(1-&gt;6)]-alpha-D-Man-(1-&gt;6)]-beta-D-Man-(1-&gt;4)-beta-D-GlcNAc-(1-&gt;4)-beta-D-GlcNAc)-L-asparaginyl-[protein] (N-glucan mannose isomer 5A1,2) + 3 beta-D-mannose</text>
        <dbReference type="Rhea" id="RHEA:56028"/>
        <dbReference type="Rhea" id="RHEA-COMP:14358"/>
        <dbReference type="Rhea" id="RHEA-COMP:14367"/>
        <dbReference type="ChEBI" id="CHEBI:15377"/>
        <dbReference type="ChEBI" id="CHEBI:28563"/>
        <dbReference type="ChEBI" id="CHEBI:59087"/>
        <dbReference type="ChEBI" id="CHEBI:60628"/>
        <dbReference type="EC" id="3.2.1.113"/>
    </reaction>
</comment>
<feature type="non-terminal residue" evidence="11">
    <location>
        <position position="80"/>
    </location>
</feature>
<accession>A0A7R9R1V5</accession>
<dbReference type="InterPro" id="IPR001382">
    <property type="entry name" value="Glyco_hydro_47"/>
</dbReference>
<proteinExistence type="inferred from homology"/>
<comment type="catalytic activity">
    <reaction evidence="10">
        <text>N(4)-(alpha-D-Man-(1-&gt;2)-alpha-D-Man-(1-&gt;2)-alpha-D-Man-(1-&gt;3)-[alpha-D-Man-(1-&gt;2)-alpha-D-Man-(1-&gt;3)-[alpha-D-Man-(1-&gt;2)-alpha-D-Man-(1-&gt;6)]-alpha-D-Man-(1-&gt;6)]-beta-D-Man-(1-&gt;4)-beta-D-GlcNAc-(1-&gt;4)-beta-D-GlcNAc)-L-asparaginyl-[protein] (N-glucan mannose isomer 9A1,2,3B1,2,3) + 4 H2O = N(4)-(alpha-D-Man-(1-&gt;3)-[alpha-D-Man-(1-&gt;3)-[alpha-D-Man-(1-&gt;6)]-alpha-D-Man-(1-&gt;6)]-beta-D-Man-(1-&gt;4)-beta-D-GlcNAc-(1-&gt;4)-beta-D-GlcNAc)-L-asparaginyl-[protein] (N-glucan mannose isomer 5A1,2) + 4 beta-D-mannose</text>
        <dbReference type="Rhea" id="RHEA:56008"/>
        <dbReference type="Rhea" id="RHEA-COMP:14356"/>
        <dbReference type="Rhea" id="RHEA-COMP:14367"/>
        <dbReference type="ChEBI" id="CHEBI:15377"/>
        <dbReference type="ChEBI" id="CHEBI:28563"/>
        <dbReference type="ChEBI" id="CHEBI:59087"/>
        <dbReference type="ChEBI" id="CHEBI:139493"/>
        <dbReference type="EC" id="3.2.1.113"/>
    </reaction>
</comment>
<dbReference type="OrthoDB" id="8118055at2759"/>
<evidence type="ECO:0000256" key="6">
    <source>
        <dbReference type="ARBA" id="ARBA00022801"/>
    </source>
</evidence>
<dbReference type="Proteomes" id="UP000728032">
    <property type="component" value="Unassembled WGS sequence"/>
</dbReference>
<dbReference type="InterPro" id="IPR036026">
    <property type="entry name" value="Seven-hairpin_glycosidases"/>
</dbReference>
<evidence type="ECO:0000256" key="4">
    <source>
        <dbReference type="ARBA" id="ARBA00012238"/>
    </source>
</evidence>
<dbReference type="EMBL" id="CAJPVJ010059339">
    <property type="protein sequence ID" value="CAG2183989.1"/>
    <property type="molecule type" value="Genomic_DNA"/>
</dbReference>
<dbReference type="EC" id="3.2.1.113" evidence="4"/>
<dbReference type="SUPFAM" id="SSF48225">
    <property type="entry name" value="Seven-hairpin glycosidases"/>
    <property type="match status" value="1"/>
</dbReference>
<dbReference type="GO" id="GO:0005509">
    <property type="term" value="F:calcium ion binding"/>
    <property type="evidence" value="ECO:0007669"/>
    <property type="project" value="InterPro"/>
</dbReference>
<dbReference type="InterPro" id="IPR012341">
    <property type="entry name" value="6hp_glycosidase-like_sf"/>
</dbReference>
<evidence type="ECO:0000313" key="12">
    <source>
        <dbReference type="Proteomes" id="UP000728032"/>
    </source>
</evidence>
<comment type="pathway">
    <text evidence="2">Protein modification; protein glycosylation.</text>
</comment>
<keyword evidence="12" id="KW-1185">Reference proteome</keyword>
<evidence type="ECO:0000256" key="9">
    <source>
        <dbReference type="ARBA" id="ARBA00047669"/>
    </source>
</evidence>
<keyword evidence="8" id="KW-1015">Disulfide bond</keyword>
<dbReference type="AlphaFoldDB" id="A0A7R9R1V5"/>
<organism evidence="11">
    <name type="scientific">Oppiella nova</name>
    <dbReference type="NCBI Taxonomy" id="334625"/>
    <lineage>
        <taxon>Eukaryota</taxon>
        <taxon>Metazoa</taxon>
        <taxon>Ecdysozoa</taxon>
        <taxon>Arthropoda</taxon>
        <taxon>Chelicerata</taxon>
        <taxon>Arachnida</taxon>
        <taxon>Acari</taxon>
        <taxon>Acariformes</taxon>
        <taxon>Sarcoptiformes</taxon>
        <taxon>Oribatida</taxon>
        <taxon>Brachypylina</taxon>
        <taxon>Oppioidea</taxon>
        <taxon>Oppiidae</taxon>
        <taxon>Oppiella</taxon>
    </lineage>
</organism>
<dbReference type="EMBL" id="OC974164">
    <property type="protein sequence ID" value="CAD7668540.1"/>
    <property type="molecule type" value="Genomic_DNA"/>
</dbReference>
<protein>
    <recommendedName>
        <fullName evidence="4">mannosyl-oligosaccharide 1,2-alpha-mannosidase</fullName>
        <ecNumber evidence="4">3.2.1.113</ecNumber>
    </recommendedName>
</protein>
<comment type="similarity">
    <text evidence="3">Belongs to the glycosyl hydrolase 47 family.</text>
</comment>
<evidence type="ECO:0000256" key="1">
    <source>
        <dbReference type="ARBA" id="ARBA00001913"/>
    </source>
</evidence>
<name>A0A7R9R1V5_9ACAR</name>
<keyword evidence="6" id="KW-0378">Hydrolase</keyword>
<keyword evidence="5" id="KW-0479">Metal-binding</keyword>
<dbReference type="GO" id="GO:0005783">
    <property type="term" value="C:endoplasmic reticulum"/>
    <property type="evidence" value="ECO:0007669"/>
    <property type="project" value="TreeGrafter"/>
</dbReference>
<gene>
    <name evidence="11" type="ORF">ONB1V03_LOCUS23409</name>
</gene>
<dbReference type="Pfam" id="PF01532">
    <property type="entry name" value="Glyco_hydro_47"/>
    <property type="match status" value="1"/>
</dbReference>
<evidence type="ECO:0000256" key="10">
    <source>
        <dbReference type="ARBA" id="ARBA00048605"/>
    </source>
</evidence>
<sequence length="80" mass="8936">EATLLIRAADLGDRLIHCFDTPQHLVPFSDVNLQTRSAKTPNWSPDSSLSEATTFSKGTITLGARGDSYYEYLLKQYLQT</sequence>
<evidence type="ECO:0000313" key="11">
    <source>
        <dbReference type="EMBL" id="CAD7668540.1"/>
    </source>
</evidence>
<evidence type="ECO:0000256" key="2">
    <source>
        <dbReference type="ARBA" id="ARBA00004922"/>
    </source>
</evidence>
<evidence type="ECO:0000256" key="3">
    <source>
        <dbReference type="ARBA" id="ARBA00007658"/>
    </source>
</evidence>
<dbReference type="PANTHER" id="PTHR11742">
    <property type="entry name" value="MANNOSYL-OLIGOSACCHARIDE ALPHA-1,2-MANNOSIDASE-RELATED"/>
    <property type="match status" value="1"/>
</dbReference>
<evidence type="ECO:0000256" key="5">
    <source>
        <dbReference type="ARBA" id="ARBA00022723"/>
    </source>
</evidence>
<dbReference type="PANTHER" id="PTHR11742:SF55">
    <property type="entry name" value="ENDOPLASMIC RETICULUM MANNOSYL-OLIGOSACCHARIDE 1,2-ALPHA-MANNOSIDASE"/>
    <property type="match status" value="1"/>
</dbReference>
<keyword evidence="7" id="KW-0106">Calcium</keyword>
<evidence type="ECO:0000256" key="8">
    <source>
        <dbReference type="ARBA" id="ARBA00023157"/>
    </source>
</evidence>